<feature type="DNA-binding region" description="HMG box" evidence="3">
    <location>
        <begin position="14"/>
        <end position="87"/>
    </location>
</feature>
<keyword evidence="3" id="KW-0238">DNA-binding</keyword>
<dbReference type="PANTHER" id="PTHR10252:SF54">
    <property type="entry name" value="CHROMATIN ACCESSIBILITY COMPLEX PROTEIN 1"/>
    <property type="match status" value="1"/>
</dbReference>
<dbReference type="EMBL" id="FO082267">
    <property type="protein sequence ID" value="CCO18930.1"/>
    <property type="molecule type" value="Genomic_DNA"/>
</dbReference>
<feature type="compositionally biased region" description="Acidic residues" evidence="4">
    <location>
        <begin position="101"/>
        <end position="112"/>
    </location>
</feature>
<dbReference type="Proteomes" id="UP000198341">
    <property type="component" value="Chromosome 12"/>
</dbReference>
<dbReference type="PROSITE" id="PS50118">
    <property type="entry name" value="HMG_BOX_2"/>
    <property type="match status" value="1"/>
</dbReference>
<comment type="subcellular location">
    <subcellularLocation>
        <location evidence="1">Nucleus</location>
    </subcellularLocation>
</comment>
<feature type="region of interest" description="Disordered" evidence="4">
    <location>
        <begin position="220"/>
        <end position="275"/>
    </location>
</feature>
<dbReference type="eggNOG" id="KOG1657">
    <property type="taxonomic scope" value="Eukaryota"/>
</dbReference>
<evidence type="ECO:0000256" key="2">
    <source>
        <dbReference type="ARBA" id="ARBA00023242"/>
    </source>
</evidence>
<organism evidence="6 7">
    <name type="scientific">Bathycoccus prasinos</name>
    <dbReference type="NCBI Taxonomy" id="41875"/>
    <lineage>
        <taxon>Eukaryota</taxon>
        <taxon>Viridiplantae</taxon>
        <taxon>Chlorophyta</taxon>
        <taxon>Mamiellophyceae</taxon>
        <taxon>Mamiellales</taxon>
        <taxon>Bathycoccaceae</taxon>
        <taxon>Bathycoccus</taxon>
    </lineage>
</organism>
<dbReference type="Pfam" id="PF00505">
    <property type="entry name" value="HMG_box"/>
    <property type="match status" value="1"/>
</dbReference>
<dbReference type="SUPFAM" id="SSF47113">
    <property type="entry name" value="Histone-fold"/>
    <property type="match status" value="1"/>
</dbReference>
<protein>
    <submittedName>
        <fullName evidence="6">Nuclear transcription factor Y subunit gamma</fullName>
    </submittedName>
</protein>
<dbReference type="CDD" id="cd00084">
    <property type="entry name" value="HMG-box_SF"/>
    <property type="match status" value="1"/>
</dbReference>
<dbReference type="InterPro" id="IPR050568">
    <property type="entry name" value="Transcr_DNA_Rep_Reg"/>
</dbReference>
<dbReference type="InterPro" id="IPR003958">
    <property type="entry name" value="CBFA_NFYB_domain"/>
</dbReference>
<feature type="compositionally biased region" description="Basic and acidic residues" evidence="4">
    <location>
        <begin position="113"/>
        <end position="122"/>
    </location>
</feature>
<evidence type="ECO:0000256" key="1">
    <source>
        <dbReference type="ARBA" id="ARBA00004123"/>
    </source>
</evidence>
<sequence>MPPKKPSGPGGGSGKRRPSAYIVFTTENRESAKKELNEKGNLKPGMGDIAKLISGRWKNLTEEEKQKFKEKCEKEFDEKEERERNERADEKKDVEDKDKKDDDDDEDEEDLPKEDGMTEAERLVQQTQMQSMMNQDKDGNSLSLPLSRVKRIMKLDKSVKVASGDATKLITKATELFCEMLTQSALGSMKLGKRKTIKYLDVERAVLKKQKFDFLHDHVSAMKPKEGEPKKMTEKDVEVADEDGENKKEVETHGSKKISDFFSKKTEEKENEEVA</sequence>
<evidence type="ECO:0000313" key="6">
    <source>
        <dbReference type="EMBL" id="CCO18930.1"/>
    </source>
</evidence>
<keyword evidence="7" id="KW-1185">Reference proteome</keyword>
<dbReference type="STRING" id="41875.K8F2C8"/>
<feature type="domain" description="HMG box" evidence="5">
    <location>
        <begin position="14"/>
        <end position="87"/>
    </location>
</feature>
<dbReference type="InterPro" id="IPR009072">
    <property type="entry name" value="Histone-fold"/>
</dbReference>
<dbReference type="InterPro" id="IPR009071">
    <property type="entry name" value="HMG_box_dom"/>
</dbReference>
<evidence type="ECO:0000256" key="3">
    <source>
        <dbReference type="PROSITE-ProRule" id="PRU00267"/>
    </source>
</evidence>
<keyword evidence="2 3" id="KW-0539">Nucleus</keyword>
<dbReference type="OrthoDB" id="498726at2759"/>
<feature type="region of interest" description="Disordered" evidence="4">
    <location>
        <begin position="1"/>
        <end position="20"/>
    </location>
</feature>
<feature type="region of interest" description="Disordered" evidence="4">
    <location>
        <begin position="26"/>
        <end position="123"/>
    </location>
</feature>
<proteinExistence type="predicted"/>
<dbReference type="GO" id="GO:0003677">
    <property type="term" value="F:DNA binding"/>
    <property type="evidence" value="ECO:0007669"/>
    <property type="project" value="UniProtKB-UniRule"/>
</dbReference>
<evidence type="ECO:0000313" key="7">
    <source>
        <dbReference type="Proteomes" id="UP000198341"/>
    </source>
</evidence>
<evidence type="ECO:0000259" key="5">
    <source>
        <dbReference type="PROSITE" id="PS50118"/>
    </source>
</evidence>
<accession>K8F2C8</accession>
<feature type="compositionally biased region" description="Basic and acidic residues" evidence="4">
    <location>
        <begin position="27"/>
        <end position="41"/>
    </location>
</feature>
<dbReference type="PANTHER" id="PTHR10252">
    <property type="entry name" value="HISTONE-LIKE TRANSCRIPTION FACTOR CCAAT-RELATED"/>
    <property type="match status" value="1"/>
</dbReference>
<gene>
    <name evidence="6" type="ordered locus">Bathy12g00720</name>
</gene>
<evidence type="ECO:0000256" key="4">
    <source>
        <dbReference type="SAM" id="MobiDB-lite"/>
    </source>
</evidence>
<name>K8F2C8_9CHLO</name>
<feature type="compositionally biased region" description="Basic and acidic residues" evidence="4">
    <location>
        <begin position="245"/>
        <end position="268"/>
    </location>
</feature>
<dbReference type="Pfam" id="PF00808">
    <property type="entry name" value="CBFD_NFYB_HMF"/>
    <property type="match status" value="1"/>
</dbReference>
<dbReference type="RefSeq" id="XP_007509815.1">
    <property type="nucleotide sequence ID" value="XM_007509753.1"/>
</dbReference>
<feature type="compositionally biased region" description="Basic and acidic residues" evidence="4">
    <location>
        <begin position="59"/>
        <end position="100"/>
    </location>
</feature>
<dbReference type="GeneID" id="19012607"/>
<dbReference type="GO" id="GO:0046982">
    <property type="term" value="F:protein heterodimerization activity"/>
    <property type="evidence" value="ECO:0007669"/>
    <property type="project" value="InterPro"/>
</dbReference>
<dbReference type="AlphaFoldDB" id="K8F2C8"/>
<dbReference type="KEGG" id="bpg:Bathy12g00720"/>
<dbReference type="SUPFAM" id="SSF47095">
    <property type="entry name" value="HMG-box"/>
    <property type="match status" value="1"/>
</dbReference>
<reference evidence="6 7" key="1">
    <citation type="submission" date="2011-10" db="EMBL/GenBank/DDBJ databases">
        <authorList>
            <person name="Genoscope - CEA"/>
        </authorList>
    </citation>
    <scope>NUCLEOTIDE SEQUENCE [LARGE SCALE GENOMIC DNA]</scope>
    <source>
        <strain evidence="6 7">RCC 1105</strain>
    </source>
</reference>
<feature type="compositionally biased region" description="Basic and acidic residues" evidence="4">
    <location>
        <begin position="220"/>
        <end position="238"/>
    </location>
</feature>
<dbReference type="GO" id="GO:0005634">
    <property type="term" value="C:nucleus"/>
    <property type="evidence" value="ECO:0007669"/>
    <property type="project" value="UniProtKB-SubCell"/>
</dbReference>
<dbReference type="Gene3D" id="1.10.30.10">
    <property type="entry name" value="High mobility group box domain"/>
    <property type="match status" value="1"/>
</dbReference>
<dbReference type="CDD" id="cd23645">
    <property type="entry name" value="HFD_Dpb3-like"/>
    <property type="match status" value="1"/>
</dbReference>
<dbReference type="SMART" id="SM00398">
    <property type="entry name" value="HMG"/>
    <property type="match status" value="1"/>
</dbReference>
<dbReference type="InterPro" id="IPR036910">
    <property type="entry name" value="HMG_box_dom_sf"/>
</dbReference>
<dbReference type="Gene3D" id="1.10.20.10">
    <property type="entry name" value="Histone, subunit A"/>
    <property type="match status" value="1"/>
</dbReference>